<protein>
    <submittedName>
        <fullName evidence="10">Membrane associated rhomboid family serine protease</fullName>
    </submittedName>
</protein>
<name>A0A4R6SAH2_LABRH</name>
<gene>
    <name evidence="10" type="ORF">EV186_104522</name>
</gene>
<evidence type="ECO:0000256" key="4">
    <source>
        <dbReference type="ARBA" id="ARBA00022692"/>
    </source>
</evidence>
<evidence type="ECO:0000259" key="9">
    <source>
        <dbReference type="Pfam" id="PF01694"/>
    </source>
</evidence>
<dbReference type="GO" id="GO:0004252">
    <property type="term" value="F:serine-type endopeptidase activity"/>
    <property type="evidence" value="ECO:0007669"/>
    <property type="project" value="InterPro"/>
</dbReference>
<keyword evidence="7 8" id="KW-0472">Membrane</keyword>
<dbReference type="PANTHER" id="PTHR43066">
    <property type="entry name" value="RHOMBOID-RELATED PROTEIN"/>
    <property type="match status" value="1"/>
</dbReference>
<evidence type="ECO:0000256" key="6">
    <source>
        <dbReference type="ARBA" id="ARBA00022989"/>
    </source>
</evidence>
<dbReference type="PANTHER" id="PTHR43066:SF1">
    <property type="entry name" value="RHOMBOID PROTEIN 2"/>
    <property type="match status" value="1"/>
</dbReference>
<evidence type="ECO:0000313" key="11">
    <source>
        <dbReference type="Proteomes" id="UP000295444"/>
    </source>
</evidence>
<feature type="transmembrane region" description="Helical" evidence="8">
    <location>
        <begin position="177"/>
        <end position="196"/>
    </location>
</feature>
<organism evidence="10 11">
    <name type="scientific">Labedaea rhizosphaerae</name>
    <dbReference type="NCBI Taxonomy" id="598644"/>
    <lineage>
        <taxon>Bacteria</taxon>
        <taxon>Bacillati</taxon>
        <taxon>Actinomycetota</taxon>
        <taxon>Actinomycetes</taxon>
        <taxon>Pseudonocardiales</taxon>
        <taxon>Pseudonocardiaceae</taxon>
        <taxon>Labedaea</taxon>
    </lineage>
</organism>
<evidence type="ECO:0000256" key="5">
    <source>
        <dbReference type="ARBA" id="ARBA00022801"/>
    </source>
</evidence>
<evidence type="ECO:0000256" key="7">
    <source>
        <dbReference type="ARBA" id="ARBA00023136"/>
    </source>
</evidence>
<evidence type="ECO:0000313" key="10">
    <source>
        <dbReference type="EMBL" id="TDP96534.1"/>
    </source>
</evidence>
<dbReference type="Pfam" id="PF01694">
    <property type="entry name" value="Rhomboid"/>
    <property type="match status" value="1"/>
</dbReference>
<dbReference type="RefSeq" id="WP_243754256.1">
    <property type="nucleotide sequence ID" value="NZ_SNXZ01000004.1"/>
</dbReference>
<evidence type="ECO:0000256" key="3">
    <source>
        <dbReference type="ARBA" id="ARBA00022670"/>
    </source>
</evidence>
<feature type="transmembrane region" description="Helical" evidence="8">
    <location>
        <begin position="123"/>
        <end position="142"/>
    </location>
</feature>
<evidence type="ECO:0000256" key="2">
    <source>
        <dbReference type="ARBA" id="ARBA00009045"/>
    </source>
</evidence>
<feature type="transmembrane region" description="Helical" evidence="8">
    <location>
        <begin position="149"/>
        <end position="171"/>
    </location>
</feature>
<feature type="domain" description="Peptidase S54 rhomboid" evidence="9">
    <location>
        <begin position="66"/>
        <end position="197"/>
    </location>
</feature>
<reference evidence="10 11" key="1">
    <citation type="submission" date="2019-03" db="EMBL/GenBank/DDBJ databases">
        <title>Genomic Encyclopedia of Type Strains, Phase IV (KMG-IV): sequencing the most valuable type-strain genomes for metagenomic binning, comparative biology and taxonomic classification.</title>
        <authorList>
            <person name="Goeker M."/>
        </authorList>
    </citation>
    <scope>NUCLEOTIDE SEQUENCE [LARGE SCALE GENOMIC DNA]</scope>
    <source>
        <strain evidence="10 11">DSM 45361</strain>
    </source>
</reference>
<evidence type="ECO:0000256" key="8">
    <source>
        <dbReference type="SAM" id="Phobius"/>
    </source>
</evidence>
<comment type="similarity">
    <text evidence="2">Belongs to the peptidase S54 family.</text>
</comment>
<comment type="subcellular location">
    <subcellularLocation>
        <location evidence="1">Membrane</location>
        <topology evidence="1">Multi-pass membrane protein</topology>
    </subcellularLocation>
</comment>
<dbReference type="Proteomes" id="UP000295444">
    <property type="component" value="Unassembled WGS sequence"/>
</dbReference>
<feature type="transmembrane region" description="Helical" evidence="8">
    <location>
        <begin position="86"/>
        <end position="111"/>
    </location>
</feature>
<keyword evidence="4 8" id="KW-0812">Transmembrane</keyword>
<keyword evidence="3 10" id="KW-0645">Protease</keyword>
<dbReference type="InterPro" id="IPR035952">
    <property type="entry name" value="Rhomboid-like_sf"/>
</dbReference>
<sequence length="219" mass="22915">MSTLPTAPAAKRGVARVLPPNPAQAAIVVGGFTVLLYLVELLDRIMSGKLDHGGIIPRQVSGLDGILFAPFLHDGWGHLLGNTLPVLLFGFLAMAGGLGQWIVVTATIWVISGLGVWLTAPTGSLTIGASGIAFGWLAFLLVRGFFARSFLQIAIGLVLLFYWGSTLLGILPGNPGVSWQGHLFGALAGVFCAWLVSVANRKTKPAAEPKPELPGTLGL</sequence>
<dbReference type="AlphaFoldDB" id="A0A4R6SAH2"/>
<dbReference type="GO" id="GO:0006508">
    <property type="term" value="P:proteolysis"/>
    <property type="evidence" value="ECO:0007669"/>
    <property type="project" value="UniProtKB-KW"/>
</dbReference>
<dbReference type="GO" id="GO:0016020">
    <property type="term" value="C:membrane"/>
    <property type="evidence" value="ECO:0007669"/>
    <property type="project" value="UniProtKB-SubCell"/>
</dbReference>
<dbReference type="SUPFAM" id="SSF144091">
    <property type="entry name" value="Rhomboid-like"/>
    <property type="match status" value="1"/>
</dbReference>
<dbReference type="Gene3D" id="1.20.1540.10">
    <property type="entry name" value="Rhomboid-like"/>
    <property type="match status" value="1"/>
</dbReference>
<accession>A0A4R6SAH2</accession>
<comment type="caution">
    <text evidence="10">The sequence shown here is derived from an EMBL/GenBank/DDBJ whole genome shotgun (WGS) entry which is preliminary data.</text>
</comment>
<evidence type="ECO:0000256" key="1">
    <source>
        <dbReference type="ARBA" id="ARBA00004141"/>
    </source>
</evidence>
<dbReference type="EMBL" id="SNXZ01000004">
    <property type="protein sequence ID" value="TDP96534.1"/>
    <property type="molecule type" value="Genomic_DNA"/>
</dbReference>
<feature type="transmembrane region" description="Helical" evidence="8">
    <location>
        <begin position="23"/>
        <end position="42"/>
    </location>
</feature>
<keyword evidence="11" id="KW-1185">Reference proteome</keyword>
<proteinExistence type="inferred from homology"/>
<dbReference type="InterPro" id="IPR022764">
    <property type="entry name" value="Peptidase_S54_rhomboid_dom"/>
</dbReference>
<keyword evidence="5" id="KW-0378">Hydrolase</keyword>
<keyword evidence="6 8" id="KW-1133">Transmembrane helix</keyword>